<keyword evidence="3" id="KW-1185">Reference proteome</keyword>
<proteinExistence type="predicted"/>
<reference evidence="2 3" key="1">
    <citation type="submission" date="2017-07" db="EMBL/GenBank/DDBJ databases">
        <title>Annotated genome sequence of Bacterioplanes sanyensis isolated from Red Sea.</title>
        <authorList>
            <person name="Rehman Z.U."/>
        </authorList>
    </citation>
    <scope>NUCLEOTIDE SEQUENCE [LARGE SCALE GENOMIC DNA]</scope>
    <source>
        <strain evidence="2 3">NV9</strain>
    </source>
</reference>
<dbReference type="Proteomes" id="UP000202440">
    <property type="component" value="Chromosome"/>
</dbReference>
<dbReference type="KEGG" id="bsan:CHH28_06275"/>
<evidence type="ECO:0000313" key="3">
    <source>
        <dbReference type="Proteomes" id="UP000202440"/>
    </source>
</evidence>
<sequence length="86" mass="9600">MTLHRMPLTRLWALASRLLWREARSGELTLILMALMIAVTSTTAIALLSSRLEQAMQARSNDLLGADLRIRSTTAIPPPGQIPHRR</sequence>
<evidence type="ECO:0000256" key="1">
    <source>
        <dbReference type="SAM" id="Phobius"/>
    </source>
</evidence>
<accession>A0A222FHR9</accession>
<name>A0A222FHR9_9GAMM</name>
<protein>
    <recommendedName>
        <fullName evidence="4">ABC transporter permease</fullName>
    </recommendedName>
</protein>
<keyword evidence="1" id="KW-0812">Transmembrane</keyword>
<dbReference type="EMBL" id="CP022530">
    <property type="protein sequence ID" value="ASP38309.1"/>
    <property type="molecule type" value="Genomic_DNA"/>
</dbReference>
<dbReference type="RefSeq" id="WP_094059507.1">
    <property type="nucleotide sequence ID" value="NZ_CP022530.1"/>
</dbReference>
<evidence type="ECO:0008006" key="4">
    <source>
        <dbReference type="Google" id="ProtNLM"/>
    </source>
</evidence>
<organism evidence="2 3">
    <name type="scientific">Bacterioplanes sanyensis</name>
    <dbReference type="NCBI Taxonomy" id="1249553"/>
    <lineage>
        <taxon>Bacteria</taxon>
        <taxon>Pseudomonadati</taxon>
        <taxon>Pseudomonadota</taxon>
        <taxon>Gammaproteobacteria</taxon>
        <taxon>Oceanospirillales</taxon>
        <taxon>Oceanospirillaceae</taxon>
        <taxon>Bacterioplanes</taxon>
    </lineage>
</organism>
<feature type="transmembrane region" description="Helical" evidence="1">
    <location>
        <begin position="28"/>
        <end position="49"/>
    </location>
</feature>
<evidence type="ECO:0000313" key="2">
    <source>
        <dbReference type="EMBL" id="ASP38309.1"/>
    </source>
</evidence>
<dbReference type="AlphaFoldDB" id="A0A222FHR9"/>
<gene>
    <name evidence="2" type="ORF">CHH28_06275</name>
</gene>
<keyword evidence="1" id="KW-1133">Transmembrane helix</keyword>
<keyword evidence="1" id="KW-0472">Membrane</keyword>